<comment type="similarity">
    <text evidence="3">Belongs to the sorting nexin family.</text>
</comment>
<dbReference type="PANTHER" id="PTHR47554">
    <property type="entry name" value="SORTING NEXIN MVP1"/>
    <property type="match status" value="1"/>
</dbReference>
<name>A0ABP0ZX47_9ASCO</name>
<keyword evidence="11" id="KW-1185">Reference proteome</keyword>
<evidence type="ECO:0000256" key="8">
    <source>
        <dbReference type="SAM" id="MobiDB-lite"/>
    </source>
</evidence>
<feature type="region of interest" description="Disordered" evidence="8">
    <location>
        <begin position="218"/>
        <end position="243"/>
    </location>
</feature>
<accession>A0ABP0ZX47</accession>
<organism evidence="10 11">
    <name type="scientific">Lodderomyces beijingensis</name>
    <dbReference type="NCBI Taxonomy" id="1775926"/>
    <lineage>
        <taxon>Eukaryota</taxon>
        <taxon>Fungi</taxon>
        <taxon>Dikarya</taxon>
        <taxon>Ascomycota</taxon>
        <taxon>Saccharomycotina</taxon>
        <taxon>Pichiomycetes</taxon>
        <taxon>Debaryomycetaceae</taxon>
        <taxon>Candida/Lodderomyces clade</taxon>
        <taxon>Lodderomyces</taxon>
    </lineage>
</organism>
<sequence length="620" mass="71793">MSGSIFNSQEEVDPWASGWNDHTGSNSNHTINNDKPSVGPSQFPSMYLTSSQLLDKKDESNSRTMSNVPQSYEALHSELLNKLNTITDLEYHVLDKLVSLDYLTNYQKSKLMDAVYDNNLLPISLAQNVYQIFGLIALEIDVPGSGDYVTLQFKLNSLPELPEKLVKLVKREQEQGGVIDDPLMANSSRKDEQDDDAGDWNRENAVDPILTDHSASQHVLSGDTDEHDHDHDHEHGHGRAPPLPVDTKYIEKYIADIRDEFKPLVLQEDLIKIKEVPEKEGLLFKHINYIISHNLTLGSGGLSGPKKVVRRYSDFAWFLNQLIKHPVLKEEPIVQSFLTVPTDLSTWKKQAKIDNSLEFKGQKIQTDFINTVWPAVSEEFLKNWAVAEQNIKHLIEKWTKVVVIVERHERRQQQISFDNQKLVEILGQFRRLDVAVYPLDDKSTFLQNDDIESINSGLGTVGEYYTKASQIIVDDSYIINTKTLEKFKNYMDYLYSLQELFERSKTLSGNEIEILNKRIRENETRFKKLNTDGADVTNPDITRLRQMIINDKQEIFQQLNKDWLIKQCCFKEFLMFQETQYLISEVWLEWTRDRFKFQEKMTALFDNVNTEVQDHMPLSR</sequence>
<keyword evidence="4" id="KW-0813">Transport</keyword>
<dbReference type="CDD" id="cd07597">
    <property type="entry name" value="BAR_SNX8"/>
    <property type="match status" value="1"/>
</dbReference>
<protein>
    <recommendedName>
        <fullName evidence="9">Sorting nexin 8/Mvp1 BAR domain-containing protein</fullName>
    </recommendedName>
</protein>
<keyword evidence="7" id="KW-0472">Membrane</keyword>
<keyword evidence="6" id="KW-0653">Protein transport</keyword>
<feature type="compositionally biased region" description="Basic and acidic residues" evidence="8">
    <location>
        <begin position="224"/>
        <end position="237"/>
    </location>
</feature>
<feature type="region of interest" description="Disordered" evidence="8">
    <location>
        <begin position="14"/>
        <end position="39"/>
    </location>
</feature>
<dbReference type="InterPro" id="IPR045734">
    <property type="entry name" value="Snx8_BAR_dom"/>
</dbReference>
<gene>
    <name evidence="10" type="ORF">LODBEIA_P58340</name>
</gene>
<dbReference type="InterPro" id="IPR028662">
    <property type="entry name" value="SNX8/Mvp1"/>
</dbReference>
<dbReference type="EMBL" id="OZ022412">
    <property type="protein sequence ID" value="CAK9442058.1"/>
    <property type="molecule type" value="Genomic_DNA"/>
</dbReference>
<dbReference type="PANTHER" id="PTHR47554:SF1">
    <property type="entry name" value="SORTING NEXIN MVP1"/>
    <property type="match status" value="1"/>
</dbReference>
<evidence type="ECO:0000256" key="4">
    <source>
        <dbReference type="ARBA" id="ARBA00022448"/>
    </source>
</evidence>
<dbReference type="SUPFAM" id="SSF64268">
    <property type="entry name" value="PX domain"/>
    <property type="match status" value="1"/>
</dbReference>
<keyword evidence="5" id="KW-0963">Cytoplasm</keyword>
<evidence type="ECO:0000256" key="6">
    <source>
        <dbReference type="ARBA" id="ARBA00022927"/>
    </source>
</evidence>
<evidence type="ECO:0000256" key="2">
    <source>
        <dbReference type="ARBA" id="ARBA00004496"/>
    </source>
</evidence>
<dbReference type="Proteomes" id="UP001497383">
    <property type="component" value="Chromosome 8"/>
</dbReference>
<feature type="compositionally biased region" description="Polar residues" evidence="8">
    <location>
        <begin position="20"/>
        <end position="39"/>
    </location>
</feature>
<evidence type="ECO:0000313" key="11">
    <source>
        <dbReference type="Proteomes" id="UP001497383"/>
    </source>
</evidence>
<dbReference type="RefSeq" id="XP_066832772.1">
    <property type="nucleotide sequence ID" value="XM_066976210.1"/>
</dbReference>
<evidence type="ECO:0000256" key="5">
    <source>
        <dbReference type="ARBA" id="ARBA00022490"/>
    </source>
</evidence>
<evidence type="ECO:0000256" key="3">
    <source>
        <dbReference type="ARBA" id="ARBA00010883"/>
    </source>
</evidence>
<comment type="subcellular location">
    <subcellularLocation>
        <location evidence="2">Cytoplasm</location>
    </subcellularLocation>
    <subcellularLocation>
        <location evidence="1">Membrane</location>
        <topology evidence="1">Peripheral membrane protein</topology>
    </subcellularLocation>
</comment>
<dbReference type="Pfam" id="PF19566">
    <property type="entry name" value="Snx8_BAR_dom"/>
    <property type="match status" value="1"/>
</dbReference>
<evidence type="ECO:0000256" key="1">
    <source>
        <dbReference type="ARBA" id="ARBA00004170"/>
    </source>
</evidence>
<reference evidence="10 11" key="1">
    <citation type="submission" date="2024-03" db="EMBL/GenBank/DDBJ databases">
        <authorList>
            <person name="Brejova B."/>
        </authorList>
    </citation>
    <scope>NUCLEOTIDE SEQUENCE [LARGE SCALE GENOMIC DNA]</scope>
    <source>
        <strain evidence="10 11">CBS 14171</strain>
    </source>
</reference>
<evidence type="ECO:0000313" key="10">
    <source>
        <dbReference type="EMBL" id="CAK9442058.1"/>
    </source>
</evidence>
<evidence type="ECO:0000256" key="7">
    <source>
        <dbReference type="ARBA" id="ARBA00023136"/>
    </source>
</evidence>
<dbReference type="InterPro" id="IPR036871">
    <property type="entry name" value="PX_dom_sf"/>
</dbReference>
<proteinExistence type="inferred from homology"/>
<evidence type="ECO:0000259" key="9">
    <source>
        <dbReference type="Pfam" id="PF19566"/>
    </source>
</evidence>
<feature type="domain" description="Sorting nexin 8/Mvp1 BAR" evidence="9">
    <location>
        <begin position="358"/>
        <end position="614"/>
    </location>
</feature>
<dbReference type="GeneID" id="92211030"/>
<feature type="region of interest" description="Disordered" evidence="8">
    <location>
        <begin position="177"/>
        <end position="203"/>
    </location>
</feature>